<dbReference type="EMBL" id="JACHFD010000006">
    <property type="protein sequence ID" value="MBB5351428.1"/>
    <property type="molecule type" value="Genomic_DNA"/>
</dbReference>
<dbReference type="Proteomes" id="UP000557717">
    <property type="component" value="Unassembled WGS sequence"/>
</dbReference>
<proteinExistence type="predicted"/>
<evidence type="ECO:0000256" key="4">
    <source>
        <dbReference type="ARBA" id="ARBA00023284"/>
    </source>
</evidence>
<dbReference type="AlphaFoldDB" id="A0A840V9R0"/>
<reference evidence="7 8" key="1">
    <citation type="submission" date="2020-08" db="EMBL/GenBank/DDBJ databases">
        <title>Genomic Encyclopedia of Type Strains, Phase IV (KMG-IV): sequencing the most valuable type-strain genomes for metagenomic binning, comparative biology and taxonomic classification.</title>
        <authorList>
            <person name="Goeker M."/>
        </authorList>
    </citation>
    <scope>NUCLEOTIDE SEQUENCE [LARGE SCALE GENOMIC DNA]</scope>
    <source>
        <strain evidence="7 8">YC6886</strain>
    </source>
</reference>
<evidence type="ECO:0000256" key="5">
    <source>
        <dbReference type="SAM" id="MobiDB-lite"/>
    </source>
</evidence>
<keyword evidence="1" id="KW-0813">Transport</keyword>
<accession>A0A840V9R0</accession>
<dbReference type="PROSITE" id="PS00194">
    <property type="entry name" value="THIOREDOXIN_1"/>
    <property type="match status" value="1"/>
</dbReference>
<dbReference type="InterPro" id="IPR017937">
    <property type="entry name" value="Thioredoxin_CS"/>
</dbReference>
<feature type="region of interest" description="Disordered" evidence="5">
    <location>
        <begin position="153"/>
        <end position="186"/>
    </location>
</feature>
<evidence type="ECO:0000313" key="7">
    <source>
        <dbReference type="EMBL" id="MBB5351428.1"/>
    </source>
</evidence>
<name>A0A840V9R0_9BACT</name>
<dbReference type="PANTHER" id="PTHR45663:SF11">
    <property type="entry name" value="GEO12009P1"/>
    <property type="match status" value="1"/>
</dbReference>
<evidence type="ECO:0000256" key="1">
    <source>
        <dbReference type="ARBA" id="ARBA00022448"/>
    </source>
</evidence>
<dbReference type="PRINTS" id="PR00421">
    <property type="entry name" value="THIOREDOXIN"/>
</dbReference>
<dbReference type="GO" id="GO:0015035">
    <property type="term" value="F:protein-disulfide reductase activity"/>
    <property type="evidence" value="ECO:0007669"/>
    <property type="project" value="TreeGrafter"/>
</dbReference>
<dbReference type="Gene3D" id="3.40.30.10">
    <property type="entry name" value="Glutaredoxin"/>
    <property type="match status" value="1"/>
</dbReference>
<evidence type="ECO:0000313" key="8">
    <source>
        <dbReference type="Proteomes" id="UP000557717"/>
    </source>
</evidence>
<dbReference type="PANTHER" id="PTHR45663">
    <property type="entry name" value="GEO12009P1"/>
    <property type="match status" value="1"/>
</dbReference>
<gene>
    <name evidence="7" type="ORF">HNR46_001664</name>
</gene>
<dbReference type="GO" id="GO:0005737">
    <property type="term" value="C:cytoplasm"/>
    <property type="evidence" value="ECO:0007669"/>
    <property type="project" value="TreeGrafter"/>
</dbReference>
<evidence type="ECO:0000256" key="2">
    <source>
        <dbReference type="ARBA" id="ARBA00022982"/>
    </source>
</evidence>
<dbReference type="Pfam" id="PF00085">
    <property type="entry name" value="Thioredoxin"/>
    <property type="match status" value="1"/>
</dbReference>
<dbReference type="CDD" id="cd02947">
    <property type="entry name" value="TRX_family"/>
    <property type="match status" value="1"/>
</dbReference>
<dbReference type="RefSeq" id="WP_221285072.1">
    <property type="nucleotide sequence ID" value="NZ_JACHFD010000006.1"/>
</dbReference>
<comment type="caution">
    <text evidence="7">The sequence shown here is derived from an EMBL/GenBank/DDBJ whole genome shotgun (WGS) entry which is preliminary data.</text>
</comment>
<protein>
    <submittedName>
        <fullName evidence="7">Thioredoxin</fullName>
    </submittedName>
</protein>
<keyword evidence="4" id="KW-0676">Redox-active center</keyword>
<evidence type="ECO:0000256" key="3">
    <source>
        <dbReference type="ARBA" id="ARBA00023157"/>
    </source>
</evidence>
<evidence type="ECO:0000259" key="6">
    <source>
        <dbReference type="PROSITE" id="PS51352"/>
    </source>
</evidence>
<dbReference type="InterPro" id="IPR036249">
    <property type="entry name" value="Thioredoxin-like_sf"/>
</dbReference>
<dbReference type="PROSITE" id="PS51257">
    <property type="entry name" value="PROKAR_LIPOPROTEIN"/>
    <property type="match status" value="1"/>
</dbReference>
<organism evidence="7 8">
    <name type="scientific">Haloferula luteola</name>
    <dbReference type="NCBI Taxonomy" id="595692"/>
    <lineage>
        <taxon>Bacteria</taxon>
        <taxon>Pseudomonadati</taxon>
        <taxon>Verrucomicrobiota</taxon>
        <taxon>Verrucomicrobiia</taxon>
        <taxon>Verrucomicrobiales</taxon>
        <taxon>Verrucomicrobiaceae</taxon>
        <taxon>Haloferula</taxon>
    </lineage>
</organism>
<sequence length="186" mass="20327">MSQGILKWIRRSLMLVLVGGISVSCDKVLDSLKPTDEAKAAAPSEGFKSLGSAHFEAFKNTPGKVVVVDFYADWCGPCHSLSPKLEKLGGEFEGKVLVGKVDVDQEGSLAHRLGVSEIPDVRIYRGGRQVERVIGDIPEDALRAKIEVAVRGLEPPADQETDANKPVESYLKPADKDWMPEGMQRR</sequence>
<dbReference type="SUPFAM" id="SSF52833">
    <property type="entry name" value="Thioredoxin-like"/>
    <property type="match status" value="1"/>
</dbReference>
<keyword evidence="3" id="KW-1015">Disulfide bond</keyword>
<feature type="domain" description="Thioredoxin" evidence="6">
    <location>
        <begin position="36"/>
        <end position="151"/>
    </location>
</feature>
<keyword evidence="8" id="KW-1185">Reference proteome</keyword>
<feature type="compositionally biased region" description="Basic and acidic residues" evidence="5">
    <location>
        <begin position="173"/>
        <end position="186"/>
    </location>
</feature>
<keyword evidence="2" id="KW-0249">Electron transport</keyword>
<dbReference type="PROSITE" id="PS51352">
    <property type="entry name" value="THIOREDOXIN_2"/>
    <property type="match status" value="1"/>
</dbReference>
<dbReference type="InterPro" id="IPR013766">
    <property type="entry name" value="Thioredoxin_domain"/>
</dbReference>